<gene>
    <name evidence="2" type="ORF">GBAR_LOCUS8150</name>
</gene>
<feature type="region of interest" description="Disordered" evidence="1">
    <location>
        <begin position="1"/>
        <end position="35"/>
    </location>
</feature>
<feature type="non-terminal residue" evidence="2">
    <location>
        <position position="83"/>
    </location>
</feature>
<reference evidence="2" key="1">
    <citation type="submission" date="2023-03" db="EMBL/GenBank/DDBJ databases">
        <authorList>
            <person name="Steffen K."/>
            <person name="Cardenas P."/>
        </authorList>
    </citation>
    <scope>NUCLEOTIDE SEQUENCE</scope>
</reference>
<name>A0AA35RL78_GEOBA</name>
<evidence type="ECO:0000313" key="2">
    <source>
        <dbReference type="EMBL" id="CAI8012753.1"/>
    </source>
</evidence>
<evidence type="ECO:0000256" key="1">
    <source>
        <dbReference type="SAM" id="MobiDB-lite"/>
    </source>
</evidence>
<organism evidence="2 3">
    <name type="scientific">Geodia barretti</name>
    <name type="common">Barrett's horny sponge</name>
    <dbReference type="NCBI Taxonomy" id="519541"/>
    <lineage>
        <taxon>Eukaryota</taxon>
        <taxon>Metazoa</taxon>
        <taxon>Porifera</taxon>
        <taxon>Demospongiae</taxon>
        <taxon>Heteroscleromorpha</taxon>
        <taxon>Tetractinellida</taxon>
        <taxon>Astrophorina</taxon>
        <taxon>Geodiidae</taxon>
        <taxon>Geodia</taxon>
    </lineage>
</organism>
<keyword evidence="3" id="KW-1185">Reference proteome</keyword>
<accession>A0AA35RL78</accession>
<comment type="caution">
    <text evidence="2">The sequence shown here is derived from an EMBL/GenBank/DDBJ whole genome shotgun (WGS) entry which is preliminary data.</text>
</comment>
<feature type="non-terminal residue" evidence="2">
    <location>
        <position position="1"/>
    </location>
</feature>
<dbReference type="Proteomes" id="UP001174909">
    <property type="component" value="Unassembled WGS sequence"/>
</dbReference>
<feature type="compositionally biased region" description="Basic residues" evidence="1">
    <location>
        <begin position="14"/>
        <end position="35"/>
    </location>
</feature>
<sequence length="83" mass="9075">SRLIAPQSPGTAHLPKRRQVLKSAAKHQHLKASGKARGRPFFDCSLSSPAVSSVPTCQLQQTLPVLKPQPADIYERANLHLQI</sequence>
<proteinExistence type="predicted"/>
<dbReference type="AlphaFoldDB" id="A0AA35RL78"/>
<dbReference type="EMBL" id="CASHTH010001213">
    <property type="protein sequence ID" value="CAI8012753.1"/>
    <property type="molecule type" value="Genomic_DNA"/>
</dbReference>
<protein>
    <submittedName>
        <fullName evidence="2">Uncharacterized protein</fullName>
    </submittedName>
</protein>
<evidence type="ECO:0000313" key="3">
    <source>
        <dbReference type="Proteomes" id="UP001174909"/>
    </source>
</evidence>